<feature type="region of interest" description="Disordered" evidence="1">
    <location>
        <begin position="67"/>
        <end position="90"/>
    </location>
</feature>
<feature type="compositionally biased region" description="Basic and acidic residues" evidence="1">
    <location>
        <begin position="67"/>
        <end position="82"/>
    </location>
</feature>
<evidence type="ECO:0000313" key="2">
    <source>
        <dbReference type="EMBL" id="CAI9173112.1"/>
    </source>
</evidence>
<evidence type="ECO:0000313" key="3">
    <source>
        <dbReference type="Proteomes" id="UP001176941"/>
    </source>
</evidence>
<dbReference type="Proteomes" id="UP001176941">
    <property type="component" value="Chromosome 33"/>
</dbReference>
<sequence length="90" mass="9405">MQAGPPPDTHKQTRCPQVPSACLSCAPSDRAEVLSPWPSPGLSMLPAAFAQSLGRVSSTGRLPSVWDRKAAPRETGKARDKLSIPQGGGV</sequence>
<protein>
    <submittedName>
        <fullName evidence="2">Uncharacterized protein</fullName>
    </submittedName>
</protein>
<gene>
    <name evidence="2" type="ORF">MRATA1EN1_LOCUS22074</name>
</gene>
<organism evidence="2 3">
    <name type="scientific">Rangifer tarandus platyrhynchus</name>
    <name type="common">Svalbard reindeer</name>
    <dbReference type="NCBI Taxonomy" id="3082113"/>
    <lineage>
        <taxon>Eukaryota</taxon>
        <taxon>Metazoa</taxon>
        <taxon>Chordata</taxon>
        <taxon>Craniata</taxon>
        <taxon>Vertebrata</taxon>
        <taxon>Euteleostomi</taxon>
        <taxon>Mammalia</taxon>
        <taxon>Eutheria</taxon>
        <taxon>Laurasiatheria</taxon>
        <taxon>Artiodactyla</taxon>
        <taxon>Ruminantia</taxon>
        <taxon>Pecora</taxon>
        <taxon>Cervidae</taxon>
        <taxon>Odocoileinae</taxon>
        <taxon>Rangifer</taxon>
    </lineage>
</organism>
<accession>A0ABN8ZK16</accession>
<reference evidence="2" key="1">
    <citation type="submission" date="2023-04" db="EMBL/GenBank/DDBJ databases">
        <authorList>
            <consortium name="ELIXIR-Norway"/>
        </authorList>
    </citation>
    <scope>NUCLEOTIDE SEQUENCE [LARGE SCALE GENOMIC DNA]</scope>
</reference>
<name>A0ABN8ZK16_RANTA</name>
<evidence type="ECO:0000256" key="1">
    <source>
        <dbReference type="SAM" id="MobiDB-lite"/>
    </source>
</evidence>
<keyword evidence="3" id="KW-1185">Reference proteome</keyword>
<dbReference type="EMBL" id="OX459969">
    <property type="protein sequence ID" value="CAI9173112.1"/>
    <property type="molecule type" value="Genomic_DNA"/>
</dbReference>
<proteinExistence type="predicted"/>